<dbReference type="Proteomes" id="UP001152799">
    <property type="component" value="Chromosome 3"/>
</dbReference>
<dbReference type="GO" id="GO:0005879">
    <property type="term" value="C:axonemal microtubule"/>
    <property type="evidence" value="ECO:0007669"/>
    <property type="project" value="TreeGrafter"/>
</dbReference>
<evidence type="ECO:0000256" key="6">
    <source>
        <dbReference type="ARBA" id="ARBA00023273"/>
    </source>
</evidence>
<dbReference type="GO" id="GO:0030317">
    <property type="term" value="P:flagellated sperm motility"/>
    <property type="evidence" value="ECO:0007669"/>
    <property type="project" value="InterPro"/>
</dbReference>
<gene>
    <name evidence="9" type="ORF">CEUTPL_LOCUS6518</name>
</gene>
<protein>
    <submittedName>
        <fullName evidence="9">Uncharacterized protein</fullName>
    </submittedName>
</protein>
<dbReference type="InterPro" id="IPR054709">
    <property type="entry name" value="CFAP107"/>
</dbReference>
<keyword evidence="10" id="KW-1185">Reference proteome</keyword>
<organism evidence="9 10">
    <name type="scientific">Ceutorhynchus assimilis</name>
    <name type="common">cabbage seed weevil</name>
    <dbReference type="NCBI Taxonomy" id="467358"/>
    <lineage>
        <taxon>Eukaryota</taxon>
        <taxon>Metazoa</taxon>
        <taxon>Ecdysozoa</taxon>
        <taxon>Arthropoda</taxon>
        <taxon>Hexapoda</taxon>
        <taxon>Insecta</taxon>
        <taxon>Pterygota</taxon>
        <taxon>Neoptera</taxon>
        <taxon>Endopterygota</taxon>
        <taxon>Coleoptera</taxon>
        <taxon>Polyphaga</taxon>
        <taxon>Cucujiformia</taxon>
        <taxon>Curculionidae</taxon>
        <taxon>Ceutorhynchinae</taxon>
        <taxon>Ceutorhynchus</taxon>
    </lineage>
</organism>
<evidence type="ECO:0000256" key="5">
    <source>
        <dbReference type="ARBA" id="ARBA00023212"/>
    </source>
</evidence>
<keyword evidence="6" id="KW-0966">Cell projection</keyword>
<accession>A0A9N9ML54</accession>
<comment type="subunit">
    <text evidence="8">Microtubule inner protein component of sperm flagellar doublet microtubules.</text>
</comment>
<dbReference type="InterPro" id="IPR037662">
    <property type="entry name" value="CFAP68/107"/>
</dbReference>
<name>A0A9N9ML54_9CUCU</name>
<evidence type="ECO:0000256" key="1">
    <source>
        <dbReference type="ARBA" id="ARBA00004611"/>
    </source>
</evidence>
<comment type="subcellular location">
    <subcellularLocation>
        <location evidence="1">Cytoplasm</location>
        <location evidence="1">Cytoskeleton</location>
        <location evidence="1">Flagellum axoneme</location>
    </subcellularLocation>
</comment>
<keyword evidence="4" id="KW-0969">Cilium</keyword>
<sequence>MKPKDRLCYDKQTYYQNSVLVGNWVEEKIGSYKRTPFKHASTYSQDFIPKYALDKNENDFTYNTIKIKSEIGENVASQKITDDIERTNGNFSSTYDLSFKYFPSCYKESMHRKMRFRLLSFEPTNEYLNDFGNLSTRNGLVNYKKEIWDYDLLDPRRPLYSVTKADYKKYDPEAYKSLKWPRLQPLKINCGNAKDLIYPPMPSHHPRIIQLQKDPITWDNSYENHIVPKCICDM</sequence>
<evidence type="ECO:0000313" key="9">
    <source>
        <dbReference type="EMBL" id="CAG9765923.1"/>
    </source>
</evidence>
<keyword evidence="5" id="KW-0206">Cytoskeleton</keyword>
<evidence type="ECO:0000256" key="7">
    <source>
        <dbReference type="ARBA" id="ARBA00035003"/>
    </source>
</evidence>
<evidence type="ECO:0000256" key="3">
    <source>
        <dbReference type="ARBA" id="ARBA00022846"/>
    </source>
</evidence>
<dbReference type="Pfam" id="PF22595">
    <property type="entry name" value="CFAP107"/>
    <property type="match status" value="1"/>
</dbReference>
<dbReference type="EMBL" id="OU892279">
    <property type="protein sequence ID" value="CAG9765923.1"/>
    <property type="molecule type" value="Genomic_DNA"/>
</dbReference>
<evidence type="ECO:0000256" key="2">
    <source>
        <dbReference type="ARBA" id="ARBA00022490"/>
    </source>
</evidence>
<comment type="function">
    <text evidence="7">Microtubule inner protein (MIP) part of the dynein-decorated doublet microtubules (DMTs) in cilia axoneme, which is required for motile cilia beating.</text>
</comment>
<proteinExistence type="predicted"/>
<evidence type="ECO:0000256" key="4">
    <source>
        <dbReference type="ARBA" id="ARBA00023069"/>
    </source>
</evidence>
<dbReference type="PANTHER" id="PTHR31180:SF2">
    <property type="entry name" value="CILIA- AND FLAGELLA-ASSOCIATED PROTEIN 107"/>
    <property type="match status" value="1"/>
</dbReference>
<dbReference type="PANTHER" id="PTHR31180">
    <property type="entry name" value="CILIA- AND FLAGELLA-ASSOCIATED PROTEIN 107-RELATED"/>
    <property type="match status" value="1"/>
</dbReference>
<keyword evidence="2" id="KW-0963">Cytoplasm</keyword>
<evidence type="ECO:0000256" key="8">
    <source>
        <dbReference type="ARBA" id="ARBA00046435"/>
    </source>
</evidence>
<evidence type="ECO:0000313" key="10">
    <source>
        <dbReference type="Proteomes" id="UP001152799"/>
    </source>
</evidence>
<dbReference type="OrthoDB" id="8185227at2759"/>
<reference evidence="9" key="1">
    <citation type="submission" date="2022-01" db="EMBL/GenBank/DDBJ databases">
        <authorList>
            <person name="King R."/>
        </authorList>
    </citation>
    <scope>NUCLEOTIDE SEQUENCE</scope>
</reference>
<keyword evidence="3" id="KW-0282">Flagellum</keyword>
<dbReference type="AlphaFoldDB" id="A0A9N9ML54"/>